<sequence>MKKLSTSLLGMMMAMGMTTAAYAQQDGYGEAYGEQGVMPQQAPAAADFDDAELQSFAAVQSDLDVIRNEYSARLESTENPDEAAQLQQEASQLMVQAVEQAGLDVDTYSNIALALQTDPQLRDRIQSMM</sequence>
<dbReference type="Proteomes" id="UP000012019">
    <property type="component" value="Unassembled WGS sequence"/>
</dbReference>
<gene>
    <name evidence="3" type="ORF">MPL1_02021</name>
</gene>
<dbReference type="STRING" id="1286106.MPL1_02021"/>
<dbReference type="InterPro" id="IPR025433">
    <property type="entry name" value="DUF4168"/>
</dbReference>
<dbReference type="eggNOG" id="ENOG50339XK">
    <property type="taxonomic scope" value="Bacteria"/>
</dbReference>
<dbReference type="AlphaFoldDB" id="M7P3E2"/>
<keyword evidence="4" id="KW-1185">Reference proteome</keyword>
<dbReference type="EMBL" id="APHR01000009">
    <property type="protein sequence ID" value="EMR14036.1"/>
    <property type="molecule type" value="Genomic_DNA"/>
</dbReference>
<organism evidence="3 4">
    <name type="scientific">Methylophaga lonarensis MPL</name>
    <dbReference type="NCBI Taxonomy" id="1286106"/>
    <lineage>
        <taxon>Bacteria</taxon>
        <taxon>Pseudomonadati</taxon>
        <taxon>Pseudomonadota</taxon>
        <taxon>Gammaproteobacteria</taxon>
        <taxon>Thiotrichales</taxon>
        <taxon>Piscirickettsiaceae</taxon>
        <taxon>Methylophaga</taxon>
    </lineage>
</organism>
<evidence type="ECO:0000313" key="3">
    <source>
        <dbReference type="EMBL" id="EMR14036.1"/>
    </source>
</evidence>
<feature type="chain" id="PRO_5004082734" description="DUF4168 domain-containing protein" evidence="1">
    <location>
        <begin position="24"/>
        <end position="129"/>
    </location>
</feature>
<reference evidence="3 4" key="1">
    <citation type="journal article" date="2013" name="Genome Announc.">
        <title>Draft Genome Sequence of Methylophaga lonarensis MPLT, a Haloalkaliphilic (Non-Methane-Utilizing) Methylotroph.</title>
        <authorList>
            <person name="Shetty S.A."/>
            <person name="Marathe N.P."/>
            <person name="Munot H."/>
            <person name="Antony C.P."/>
            <person name="Dhotre D.P."/>
            <person name="Murrell J.C."/>
            <person name="Shouche Y.S."/>
        </authorList>
    </citation>
    <scope>NUCLEOTIDE SEQUENCE [LARGE SCALE GENOMIC DNA]</scope>
    <source>
        <strain evidence="3 4">MPL</strain>
    </source>
</reference>
<evidence type="ECO:0000259" key="2">
    <source>
        <dbReference type="Pfam" id="PF13767"/>
    </source>
</evidence>
<accession>M7P3E2</accession>
<dbReference type="Pfam" id="PF13767">
    <property type="entry name" value="DUF4168"/>
    <property type="match status" value="1"/>
</dbReference>
<name>M7P3E2_9GAMM</name>
<dbReference type="OrthoDB" id="6900175at2"/>
<proteinExistence type="predicted"/>
<feature type="signal peptide" evidence="1">
    <location>
        <begin position="1"/>
        <end position="23"/>
    </location>
</feature>
<feature type="domain" description="DUF4168" evidence="2">
    <location>
        <begin position="50"/>
        <end position="125"/>
    </location>
</feature>
<evidence type="ECO:0000313" key="4">
    <source>
        <dbReference type="Proteomes" id="UP000012019"/>
    </source>
</evidence>
<evidence type="ECO:0000256" key="1">
    <source>
        <dbReference type="SAM" id="SignalP"/>
    </source>
</evidence>
<keyword evidence="1" id="KW-0732">Signal</keyword>
<protein>
    <recommendedName>
        <fullName evidence="2">DUF4168 domain-containing protein</fullName>
    </recommendedName>
</protein>
<dbReference type="RefSeq" id="WP_009725453.1">
    <property type="nucleotide sequence ID" value="NZ_APHR01000009.1"/>
</dbReference>
<dbReference type="PATRIC" id="fig|1286106.3.peg.407"/>
<comment type="caution">
    <text evidence="3">The sequence shown here is derived from an EMBL/GenBank/DDBJ whole genome shotgun (WGS) entry which is preliminary data.</text>
</comment>